<accession>A0A1G6JMW6</accession>
<gene>
    <name evidence="1" type="ORF">SAMN05421749_103395</name>
</gene>
<keyword evidence="2" id="KW-1185">Reference proteome</keyword>
<name>A0A1G6JMW6_9GAMM</name>
<evidence type="ECO:0000313" key="1">
    <source>
        <dbReference type="EMBL" id="SDC19775.1"/>
    </source>
</evidence>
<protein>
    <submittedName>
        <fullName evidence="1">Uncharacterized protein</fullName>
    </submittedName>
</protein>
<organism evidence="1 2">
    <name type="scientific">Acinetobacter marinus</name>
    <dbReference type="NCBI Taxonomy" id="281375"/>
    <lineage>
        <taxon>Bacteria</taxon>
        <taxon>Pseudomonadati</taxon>
        <taxon>Pseudomonadota</taxon>
        <taxon>Gammaproteobacteria</taxon>
        <taxon>Moraxellales</taxon>
        <taxon>Moraxellaceae</taxon>
        <taxon>Acinetobacter</taxon>
    </lineage>
</organism>
<dbReference type="OrthoDB" id="6703605at2"/>
<dbReference type="Proteomes" id="UP000242317">
    <property type="component" value="Unassembled WGS sequence"/>
</dbReference>
<dbReference type="EMBL" id="FMYK01000003">
    <property type="protein sequence ID" value="SDC19775.1"/>
    <property type="molecule type" value="Genomic_DNA"/>
</dbReference>
<dbReference type="RefSeq" id="WP_092618407.1">
    <property type="nucleotide sequence ID" value="NZ_FMYK01000003.1"/>
</dbReference>
<dbReference type="AlphaFoldDB" id="A0A1G6JMW6"/>
<evidence type="ECO:0000313" key="2">
    <source>
        <dbReference type="Proteomes" id="UP000242317"/>
    </source>
</evidence>
<sequence length="117" mass="13214">MSHFSHKPDYFLHAHLLANYLSNRIQKAGEITTLTMTGKEVYDLFDHDFASTTSDLEGIINITDNYHVAENSPEYKLIADYKIHAEHNTVTFNFNPKAVQALVQGQALLAPDANSYE</sequence>
<proteinExistence type="predicted"/>
<reference evidence="2" key="1">
    <citation type="submission" date="2016-09" db="EMBL/GenBank/DDBJ databases">
        <authorList>
            <person name="Varghese N."/>
            <person name="Submissions S."/>
        </authorList>
    </citation>
    <scope>NUCLEOTIDE SEQUENCE [LARGE SCALE GENOMIC DNA]</scope>
    <source>
        <strain evidence="2">ANC 3699</strain>
    </source>
</reference>